<protein>
    <submittedName>
        <fullName evidence="1">Uncharacterized protein</fullName>
    </submittedName>
</protein>
<accession>A0A9D5HWT6</accession>
<evidence type="ECO:0000313" key="1">
    <source>
        <dbReference type="EMBL" id="KAJ0989882.1"/>
    </source>
</evidence>
<name>A0A9D5HWT6_9LILI</name>
<reference evidence="1" key="2">
    <citation type="journal article" date="2022" name="Hortic Res">
        <title>The genome of Dioscorea zingiberensis sheds light on the biosynthesis, origin and evolution of the medicinally important diosgenin saponins.</title>
        <authorList>
            <person name="Li Y."/>
            <person name="Tan C."/>
            <person name="Li Z."/>
            <person name="Guo J."/>
            <person name="Li S."/>
            <person name="Chen X."/>
            <person name="Wang C."/>
            <person name="Dai X."/>
            <person name="Yang H."/>
            <person name="Song W."/>
            <person name="Hou L."/>
            <person name="Xu J."/>
            <person name="Tong Z."/>
            <person name="Xu A."/>
            <person name="Yuan X."/>
            <person name="Wang W."/>
            <person name="Yang Q."/>
            <person name="Chen L."/>
            <person name="Sun Z."/>
            <person name="Wang K."/>
            <person name="Pan B."/>
            <person name="Chen J."/>
            <person name="Bao Y."/>
            <person name="Liu F."/>
            <person name="Qi X."/>
            <person name="Gang D.R."/>
            <person name="Wen J."/>
            <person name="Li J."/>
        </authorList>
    </citation>
    <scope>NUCLEOTIDE SEQUENCE</scope>
    <source>
        <strain evidence="1">Dzin_1.0</strain>
    </source>
</reference>
<dbReference type="AlphaFoldDB" id="A0A9D5HWT6"/>
<comment type="caution">
    <text evidence="1">The sequence shown here is derived from an EMBL/GenBank/DDBJ whole genome shotgun (WGS) entry which is preliminary data.</text>
</comment>
<gene>
    <name evidence="1" type="ORF">J5N97_008238</name>
</gene>
<dbReference type="EMBL" id="JAGGNH010000001">
    <property type="protein sequence ID" value="KAJ0989882.1"/>
    <property type="molecule type" value="Genomic_DNA"/>
</dbReference>
<keyword evidence="2" id="KW-1185">Reference proteome</keyword>
<evidence type="ECO:0000313" key="2">
    <source>
        <dbReference type="Proteomes" id="UP001085076"/>
    </source>
</evidence>
<organism evidence="1 2">
    <name type="scientific">Dioscorea zingiberensis</name>
    <dbReference type="NCBI Taxonomy" id="325984"/>
    <lineage>
        <taxon>Eukaryota</taxon>
        <taxon>Viridiplantae</taxon>
        <taxon>Streptophyta</taxon>
        <taxon>Embryophyta</taxon>
        <taxon>Tracheophyta</taxon>
        <taxon>Spermatophyta</taxon>
        <taxon>Magnoliopsida</taxon>
        <taxon>Liliopsida</taxon>
        <taxon>Dioscoreales</taxon>
        <taxon>Dioscoreaceae</taxon>
        <taxon>Dioscorea</taxon>
    </lineage>
</organism>
<dbReference type="Proteomes" id="UP001085076">
    <property type="component" value="Miscellaneous, Linkage group lg01"/>
</dbReference>
<sequence>MNQDLEKHDNKPCPNPIQEVQELLDKYESKSILYVPAENLSQWAERSEANLVLLVKMLADELQSIVEDIKTAVEKAKAAGGSHKARD</sequence>
<proteinExistence type="predicted"/>
<reference evidence="1" key="1">
    <citation type="submission" date="2021-03" db="EMBL/GenBank/DDBJ databases">
        <authorList>
            <person name="Li Z."/>
            <person name="Yang C."/>
        </authorList>
    </citation>
    <scope>NUCLEOTIDE SEQUENCE</scope>
    <source>
        <strain evidence="1">Dzin_1.0</strain>
        <tissue evidence="1">Leaf</tissue>
    </source>
</reference>